<dbReference type="InterPro" id="IPR012337">
    <property type="entry name" value="RNaseH-like_sf"/>
</dbReference>
<dbReference type="InterPro" id="IPR043128">
    <property type="entry name" value="Rev_trsase/Diguanyl_cyclase"/>
</dbReference>
<evidence type="ECO:0000256" key="4">
    <source>
        <dbReference type="ARBA" id="ARBA00022759"/>
    </source>
</evidence>
<dbReference type="InterPro" id="IPR043502">
    <property type="entry name" value="DNA/RNA_pol_sf"/>
</dbReference>
<feature type="domain" description="RNase H type-1" evidence="9">
    <location>
        <begin position="329"/>
        <end position="388"/>
    </location>
</feature>
<organism evidence="11 12">
    <name type="scientific">Raphanus sativus</name>
    <name type="common">Radish</name>
    <name type="synonym">Raphanus raphanistrum var. sativus</name>
    <dbReference type="NCBI Taxonomy" id="3726"/>
    <lineage>
        <taxon>Eukaryota</taxon>
        <taxon>Viridiplantae</taxon>
        <taxon>Streptophyta</taxon>
        <taxon>Embryophyta</taxon>
        <taxon>Tracheophyta</taxon>
        <taxon>Spermatophyta</taxon>
        <taxon>Magnoliopsida</taxon>
        <taxon>eudicotyledons</taxon>
        <taxon>Gunneridae</taxon>
        <taxon>Pentapetalae</taxon>
        <taxon>rosids</taxon>
        <taxon>malvids</taxon>
        <taxon>Brassicales</taxon>
        <taxon>Brassicaceae</taxon>
        <taxon>Brassiceae</taxon>
        <taxon>Raphanus</taxon>
    </lineage>
</organism>
<dbReference type="GO" id="GO:0003676">
    <property type="term" value="F:nucleic acid binding"/>
    <property type="evidence" value="ECO:0007669"/>
    <property type="project" value="InterPro"/>
</dbReference>
<dbReference type="InterPro" id="IPR041373">
    <property type="entry name" value="RT_RNaseH"/>
</dbReference>
<evidence type="ECO:0000256" key="6">
    <source>
        <dbReference type="ARBA" id="ARBA00022918"/>
    </source>
</evidence>
<dbReference type="OrthoDB" id="1110778at2759"/>
<dbReference type="Pfam" id="PF00078">
    <property type="entry name" value="RVT_1"/>
    <property type="match status" value="1"/>
</dbReference>
<dbReference type="PANTHER" id="PTHR48475:SF2">
    <property type="entry name" value="RIBONUCLEASE H"/>
    <property type="match status" value="1"/>
</dbReference>
<protein>
    <submittedName>
        <fullName evidence="12">Uncharacterized protein LOC130504204</fullName>
    </submittedName>
</protein>
<evidence type="ECO:0000259" key="8">
    <source>
        <dbReference type="Pfam" id="PF00078"/>
    </source>
</evidence>
<dbReference type="CDD" id="cd01647">
    <property type="entry name" value="RT_LTR"/>
    <property type="match status" value="1"/>
</dbReference>
<feature type="compositionally biased region" description="Basic and acidic residues" evidence="7">
    <location>
        <begin position="567"/>
        <end position="580"/>
    </location>
</feature>
<proteinExistence type="predicted"/>
<evidence type="ECO:0000259" key="9">
    <source>
        <dbReference type="Pfam" id="PF13456"/>
    </source>
</evidence>
<dbReference type="SUPFAM" id="SSF53098">
    <property type="entry name" value="Ribonuclease H-like"/>
    <property type="match status" value="1"/>
</dbReference>
<dbReference type="InterPro" id="IPR000477">
    <property type="entry name" value="RT_dom"/>
</dbReference>
<feature type="region of interest" description="Disordered" evidence="7">
    <location>
        <begin position="556"/>
        <end position="580"/>
    </location>
</feature>
<dbReference type="InterPro" id="IPR002156">
    <property type="entry name" value="RNaseH_domain"/>
</dbReference>
<evidence type="ECO:0000256" key="7">
    <source>
        <dbReference type="SAM" id="MobiDB-lite"/>
    </source>
</evidence>
<dbReference type="GO" id="GO:0004523">
    <property type="term" value="F:RNA-DNA hybrid ribonuclease activity"/>
    <property type="evidence" value="ECO:0007669"/>
    <property type="project" value="InterPro"/>
</dbReference>
<reference evidence="12" key="1">
    <citation type="submission" date="2025-08" db="UniProtKB">
        <authorList>
            <consortium name="RefSeq"/>
        </authorList>
    </citation>
    <scope>IDENTIFICATION</scope>
    <source>
        <tissue evidence="12">Leaf</tissue>
    </source>
</reference>
<dbReference type="Gene3D" id="3.30.70.270">
    <property type="match status" value="1"/>
</dbReference>
<keyword evidence="4" id="KW-0255">Endonuclease</keyword>
<evidence type="ECO:0000313" key="11">
    <source>
        <dbReference type="Proteomes" id="UP000504610"/>
    </source>
</evidence>
<evidence type="ECO:0000259" key="10">
    <source>
        <dbReference type="Pfam" id="PF17917"/>
    </source>
</evidence>
<dbReference type="GeneID" id="130504204"/>
<keyword evidence="3" id="KW-0540">Nuclease</keyword>
<evidence type="ECO:0000256" key="5">
    <source>
        <dbReference type="ARBA" id="ARBA00022801"/>
    </source>
</evidence>
<dbReference type="InterPro" id="IPR036397">
    <property type="entry name" value="RNaseH_sf"/>
</dbReference>
<feature type="domain" description="Reverse transcriptase" evidence="8">
    <location>
        <begin position="7"/>
        <end position="103"/>
    </location>
</feature>
<dbReference type="SUPFAM" id="SSF56672">
    <property type="entry name" value="DNA/RNA polymerases"/>
    <property type="match status" value="1"/>
</dbReference>
<dbReference type="RefSeq" id="XP_056854770.1">
    <property type="nucleotide sequence ID" value="XM_056998790.1"/>
</dbReference>
<sequence length="580" mass="65900">LANPVVVKKKNEKWRVCIDFTDLNKACPKDSFPLPHIDRLVEATTGHELLSFMDAFFRYNQILMNPENQEKTSFITERGMYCYKVMPFGLKNAGATYQRSTDRCIPFKKLLKGNKKFEWNADCDSALCEHKAYISEPHILSKLIHGELLYLYVATSEHAVSGVLVREENNEQKPVYYVSRSLFDAETRYPVMEKLALAVVNAAQKLRPYFQSHSIMVMTSQLLRAVLHSPSKSGRLAKWAIELGEYDIEYKPRTSSKAQVLADFIIELVPNETDATDKTQKWKLHVDGASSKQGSGIGIQLESPTGEMIEQSFRLGFNASNNEAEYESLIAGDLQLVTSQFHREYEAKNERVEAYLAVLRGIAQQFEEFELTRIRRGENTSADALAALASTSNPTIIRVIPVEGIDRPSIDLPRTGIANGEENLPLIGAIVTRSRSQRNIQDLEEEELGILQNQRNPGESYRRTRSGVATRATPARVNLEEEPDHEVNNVPHKAFQKELESRTNWRIPIHNYIETGELPAERWEARKIKARSSHYCIMEGKLFKRTFGEPYLLCASQKEASPSSRKRTTDRAEITRADDP</sequence>
<dbReference type="PANTHER" id="PTHR48475">
    <property type="entry name" value="RIBONUCLEASE H"/>
    <property type="match status" value="1"/>
</dbReference>
<gene>
    <name evidence="12" type="primary">LOC130504204</name>
</gene>
<dbReference type="Gene3D" id="3.30.420.10">
    <property type="entry name" value="Ribonuclease H-like superfamily/Ribonuclease H"/>
    <property type="match status" value="2"/>
</dbReference>
<dbReference type="Gene3D" id="3.10.20.370">
    <property type="match status" value="1"/>
</dbReference>
<dbReference type="Proteomes" id="UP000504610">
    <property type="component" value="Unplaced"/>
</dbReference>
<dbReference type="CDD" id="cd09279">
    <property type="entry name" value="RNase_HI_like"/>
    <property type="match status" value="1"/>
</dbReference>
<keyword evidence="5" id="KW-0378">Hydrolase</keyword>
<evidence type="ECO:0000256" key="3">
    <source>
        <dbReference type="ARBA" id="ARBA00022722"/>
    </source>
</evidence>
<dbReference type="Pfam" id="PF17917">
    <property type="entry name" value="RT_RNaseH"/>
    <property type="match status" value="1"/>
</dbReference>
<keyword evidence="11" id="KW-1185">Reference proteome</keyword>
<dbReference type="Pfam" id="PF13456">
    <property type="entry name" value="RVT_3"/>
    <property type="match status" value="1"/>
</dbReference>
<keyword evidence="2" id="KW-0548">Nucleotidyltransferase</keyword>
<keyword evidence="6" id="KW-0695">RNA-directed DNA polymerase</keyword>
<evidence type="ECO:0000256" key="2">
    <source>
        <dbReference type="ARBA" id="ARBA00022695"/>
    </source>
</evidence>
<evidence type="ECO:0000256" key="1">
    <source>
        <dbReference type="ARBA" id="ARBA00022679"/>
    </source>
</evidence>
<dbReference type="KEGG" id="rsz:130504204"/>
<name>A0A9W3CT94_RAPSA</name>
<feature type="non-terminal residue" evidence="12">
    <location>
        <position position="1"/>
    </location>
</feature>
<feature type="domain" description="Reverse transcriptase RNase H-like" evidence="10">
    <location>
        <begin position="150"/>
        <end position="246"/>
    </location>
</feature>
<dbReference type="AlphaFoldDB" id="A0A9W3CT94"/>
<evidence type="ECO:0000313" key="12">
    <source>
        <dbReference type="RefSeq" id="XP_056854770.1"/>
    </source>
</evidence>
<keyword evidence="1" id="KW-0808">Transferase</keyword>
<accession>A0A9W3CT94</accession>
<dbReference type="Gene3D" id="3.10.10.10">
    <property type="entry name" value="HIV Type 1 Reverse Transcriptase, subunit A, domain 1"/>
    <property type="match status" value="1"/>
</dbReference>
<dbReference type="GO" id="GO:0003964">
    <property type="term" value="F:RNA-directed DNA polymerase activity"/>
    <property type="evidence" value="ECO:0007669"/>
    <property type="project" value="UniProtKB-KW"/>
</dbReference>